<evidence type="ECO:0000313" key="10">
    <source>
        <dbReference type="Proteomes" id="UP000006727"/>
    </source>
</evidence>
<evidence type="ECO:0000256" key="3">
    <source>
        <dbReference type="ARBA" id="ARBA00022692"/>
    </source>
</evidence>
<keyword evidence="2" id="KW-0813">Transport</keyword>
<dbReference type="STRING" id="3218.A0A2K1KJ74"/>
<dbReference type="RefSeq" id="XP_024375086.1">
    <property type="nucleotide sequence ID" value="XM_024519318.2"/>
</dbReference>
<dbReference type="PaxDb" id="3218-PP1S263_33V6.1"/>
<evidence type="ECO:0000256" key="4">
    <source>
        <dbReference type="ARBA" id="ARBA00022982"/>
    </source>
</evidence>
<evidence type="ECO:0000256" key="6">
    <source>
        <dbReference type="ARBA" id="ARBA00023136"/>
    </source>
</evidence>
<keyword evidence="4" id="KW-0249">Electron transport</keyword>
<dbReference type="AlphaFoldDB" id="A0A2K1KJ74"/>
<dbReference type="Gramene" id="Pp3c5_10730V3.2">
    <property type="protein sequence ID" value="PAC:32952683.CDS.1"/>
    <property type="gene ID" value="Pp3c5_10730"/>
</dbReference>
<dbReference type="EnsemblPlants" id="Pp3c5_10730V3.2">
    <property type="protein sequence ID" value="PAC:32952683.CDS.1"/>
    <property type="gene ID" value="Pp3c5_10730"/>
</dbReference>
<dbReference type="InterPro" id="IPR053333">
    <property type="entry name" value="Cytochrome_b6-f_sub7"/>
</dbReference>
<reference evidence="9" key="3">
    <citation type="submission" date="2020-12" db="UniProtKB">
        <authorList>
            <consortium name="EnsemblPlants"/>
        </authorList>
    </citation>
    <scope>IDENTIFICATION</scope>
</reference>
<gene>
    <name evidence="9" type="primary">LOC112282100</name>
    <name evidence="8" type="ORF">PHYPA_007507</name>
</gene>
<dbReference type="GO" id="GO:0016020">
    <property type="term" value="C:membrane"/>
    <property type="evidence" value="ECO:0007669"/>
    <property type="project" value="UniProtKB-SubCell"/>
</dbReference>
<evidence type="ECO:0000256" key="7">
    <source>
        <dbReference type="SAM" id="Phobius"/>
    </source>
</evidence>
<keyword evidence="6 7" id="KW-0472">Membrane</keyword>
<dbReference type="PANTHER" id="PTHR34951:SF1">
    <property type="entry name" value="B6F COMPLEX SUBUNIT, PUTATIVE, EXPRESSED-RELATED"/>
    <property type="match status" value="1"/>
</dbReference>
<dbReference type="PANTHER" id="PTHR34951">
    <property type="entry name" value="B6F COMPLEX SUBUNIT, PUTATIVE, EXPRESSED-RELATED"/>
    <property type="match status" value="1"/>
</dbReference>
<dbReference type="SUPFAM" id="SSF103441">
    <property type="entry name" value="PetM subunit of the cytochrome b6f complex"/>
    <property type="match status" value="1"/>
</dbReference>
<dbReference type="OrthoDB" id="1926597at2759"/>
<keyword evidence="3 7" id="KW-0812">Transmembrane</keyword>
<evidence type="ECO:0000256" key="5">
    <source>
        <dbReference type="ARBA" id="ARBA00022989"/>
    </source>
</evidence>
<protein>
    <recommendedName>
        <fullName evidence="11">Cytochrome b6-f complex subunit 7</fullName>
    </recommendedName>
</protein>
<dbReference type="HAMAP" id="MF_00396">
    <property type="entry name" value="Cytb6_f_PetM"/>
    <property type="match status" value="1"/>
</dbReference>
<dbReference type="OMA" id="TEMQFAR"/>
<dbReference type="GeneID" id="112282100"/>
<dbReference type="EnsemblPlants" id="Pp3c5_10730V3.1">
    <property type="protein sequence ID" value="PAC:32952682.CDS.1"/>
    <property type="gene ID" value="Pp3c5_10730"/>
</dbReference>
<proteinExistence type="inferred from homology"/>
<dbReference type="EMBL" id="ABEU02000005">
    <property type="protein sequence ID" value="PNR53832.1"/>
    <property type="molecule type" value="Genomic_DNA"/>
</dbReference>
<evidence type="ECO:0000313" key="9">
    <source>
        <dbReference type="EnsemblPlants" id="PAC:32952682.CDS.1"/>
    </source>
</evidence>
<reference evidence="8 10" key="2">
    <citation type="journal article" date="2018" name="Plant J.">
        <title>The Physcomitrella patens chromosome-scale assembly reveals moss genome structure and evolution.</title>
        <authorList>
            <person name="Lang D."/>
            <person name="Ullrich K.K."/>
            <person name="Murat F."/>
            <person name="Fuchs J."/>
            <person name="Jenkins J."/>
            <person name="Haas F.B."/>
            <person name="Piednoel M."/>
            <person name="Gundlach H."/>
            <person name="Van Bel M."/>
            <person name="Meyberg R."/>
            <person name="Vives C."/>
            <person name="Morata J."/>
            <person name="Symeonidi A."/>
            <person name="Hiss M."/>
            <person name="Muchero W."/>
            <person name="Kamisugi Y."/>
            <person name="Saleh O."/>
            <person name="Blanc G."/>
            <person name="Decker E.L."/>
            <person name="van Gessel N."/>
            <person name="Grimwood J."/>
            <person name="Hayes R.D."/>
            <person name="Graham S.W."/>
            <person name="Gunter L.E."/>
            <person name="McDaniel S.F."/>
            <person name="Hoernstein S.N.W."/>
            <person name="Larsson A."/>
            <person name="Li F.W."/>
            <person name="Perroud P.F."/>
            <person name="Phillips J."/>
            <person name="Ranjan P."/>
            <person name="Rokshar D.S."/>
            <person name="Rothfels C.J."/>
            <person name="Schneider L."/>
            <person name="Shu S."/>
            <person name="Stevenson D.W."/>
            <person name="Thummler F."/>
            <person name="Tillich M."/>
            <person name="Villarreal Aguilar J.C."/>
            <person name="Widiez T."/>
            <person name="Wong G.K."/>
            <person name="Wymore A."/>
            <person name="Zhang Y."/>
            <person name="Zimmer A.D."/>
            <person name="Quatrano R.S."/>
            <person name="Mayer K.F.X."/>
            <person name="Goodstein D."/>
            <person name="Casacuberta J.M."/>
            <person name="Vandepoele K."/>
            <person name="Reski R."/>
            <person name="Cuming A.C."/>
            <person name="Tuskan G.A."/>
            <person name="Maumus F."/>
            <person name="Salse J."/>
            <person name="Schmutz J."/>
            <person name="Rensing S.A."/>
        </authorList>
    </citation>
    <scope>NUCLEOTIDE SEQUENCE [LARGE SCALE GENOMIC DNA]</scope>
    <source>
        <strain evidence="9 10">cv. Gransden 2004</strain>
    </source>
</reference>
<evidence type="ECO:0008006" key="11">
    <source>
        <dbReference type="Google" id="ProtNLM"/>
    </source>
</evidence>
<evidence type="ECO:0000313" key="8">
    <source>
        <dbReference type="EMBL" id="PNR53832.1"/>
    </source>
</evidence>
<dbReference type="Pfam" id="PF08041">
    <property type="entry name" value="PetM"/>
    <property type="match status" value="1"/>
</dbReference>
<sequence length="122" mass="12469">MATTASASSMAGAVVVPSLATASTSSRRVSSKMGVRKLKNFGGLKSDSQVTRMGMPVSTEEAFASVKAKCSGRVSRGGALAANCDVASEIFRIVPIMSGLTLVGIAIGFVLLRVEAAVEESE</sequence>
<evidence type="ECO:0000256" key="2">
    <source>
        <dbReference type="ARBA" id="ARBA00022448"/>
    </source>
</evidence>
<dbReference type="Proteomes" id="UP000006727">
    <property type="component" value="Chromosome 5"/>
</dbReference>
<dbReference type="InterPro" id="IPR012595">
    <property type="entry name" value="PetM_cyt_b6/f_cplx_su7"/>
</dbReference>
<organism evidence="8">
    <name type="scientific">Physcomitrium patens</name>
    <name type="common">Spreading-leaved earth moss</name>
    <name type="synonym">Physcomitrella patens</name>
    <dbReference type="NCBI Taxonomy" id="3218"/>
    <lineage>
        <taxon>Eukaryota</taxon>
        <taxon>Viridiplantae</taxon>
        <taxon>Streptophyta</taxon>
        <taxon>Embryophyta</taxon>
        <taxon>Bryophyta</taxon>
        <taxon>Bryophytina</taxon>
        <taxon>Bryopsida</taxon>
        <taxon>Funariidae</taxon>
        <taxon>Funariales</taxon>
        <taxon>Funariaceae</taxon>
        <taxon>Physcomitrium</taxon>
    </lineage>
</organism>
<comment type="subcellular location">
    <subcellularLocation>
        <location evidence="1">Membrane</location>
        <topology evidence="1">Single-pass membrane protein</topology>
    </subcellularLocation>
</comment>
<accession>A0A2K1KJ74</accession>
<dbReference type="GO" id="GO:0009512">
    <property type="term" value="C:cytochrome b6f complex"/>
    <property type="evidence" value="ECO:0007669"/>
    <property type="project" value="InterPro"/>
</dbReference>
<name>A0A2K1KJ74_PHYPA</name>
<keyword evidence="5 7" id="KW-1133">Transmembrane helix</keyword>
<evidence type="ECO:0000256" key="1">
    <source>
        <dbReference type="ARBA" id="ARBA00004167"/>
    </source>
</evidence>
<reference evidence="8 10" key="1">
    <citation type="journal article" date="2008" name="Science">
        <title>The Physcomitrella genome reveals evolutionary insights into the conquest of land by plants.</title>
        <authorList>
            <person name="Rensing S."/>
            <person name="Lang D."/>
            <person name="Zimmer A."/>
            <person name="Terry A."/>
            <person name="Salamov A."/>
            <person name="Shapiro H."/>
            <person name="Nishiyama T."/>
            <person name="Perroud P.-F."/>
            <person name="Lindquist E."/>
            <person name="Kamisugi Y."/>
            <person name="Tanahashi T."/>
            <person name="Sakakibara K."/>
            <person name="Fujita T."/>
            <person name="Oishi K."/>
            <person name="Shin-I T."/>
            <person name="Kuroki Y."/>
            <person name="Toyoda A."/>
            <person name="Suzuki Y."/>
            <person name="Hashimoto A."/>
            <person name="Yamaguchi K."/>
            <person name="Sugano A."/>
            <person name="Kohara Y."/>
            <person name="Fujiyama A."/>
            <person name="Anterola A."/>
            <person name="Aoki S."/>
            <person name="Ashton N."/>
            <person name="Barbazuk W.B."/>
            <person name="Barker E."/>
            <person name="Bennetzen J."/>
            <person name="Bezanilla M."/>
            <person name="Blankenship R."/>
            <person name="Cho S.H."/>
            <person name="Dutcher S."/>
            <person name="Estelle M."/>
            <person name="Fawcett J.A."/>
            <person name="Gundlach H."/>
            <person name="Hanada K."/>
            <person name="Heyl A."/>
            <person name="Hicks K.A."/>
            <person name="Hugh J."/>
            <person name="Lohr M."/>
            <person name="Mayer K."/>
            <person name="Melkozernov A."/>
            <person name="Murata T."/>
            <person name="Nelson D."/>
            <person name="Pils B."/>
            <person name="Prigge M."/>
            <person name="Reiss B."/>
            <person name="Renner T."/>
            <person name="Rombauts S."/>
            <person name="Rushton P."/>
            <person name="Sanderfoot A."/>
            <person name="Schween G."/>
            <person name="Shiu S.-H."/>
            <person name="Stueber K."/>
            <person name="Theodoulou F.L."/>
            <person name="Tu H."/>
            <person name="Van de Peer Y."/>
            <person name="Verrier P.J."/>
            <person name="Waters E."/>
            <person name="Wood A."/>
            <person name="Yang L."/>
            <person name="Cove D."/>
            <person name="Cuming A."/>
            <person name="Hasebe M."/>
            <person name="Lucas S."/>
            <person name="Mishler D.B."/>
            <person name="Reski R."/>
            <person name="Grigoriev I."/>
            <person name="Quatrano R.S."/>
            <person name="Boore J.L."/>
        </authorList>
    </citation>
    <scope>NUCLEOTIDE SEQUENCE [LARGE SCALE GENOMIC DNA]</scope>
    <source>
        <strain evidence="9 10">cv. Gransden 2004</strain>
    </source>
</reference>
<feature type="transmembrane region" description="Helical" evidence="7">
    <location>
        <begin position="90"/>
        <end position="112"/>
    </location>
</feature>
<keyword evidence="10" id="KW-1185">Reference proteome</keyword>
<dbReference type="Gramene" id="Pp3c5_10730V3.1">
    <property type="protein sequence ID" value="PAC:32952682.CDS.1"/>
    <property type="gene ID" value="Pp3c5_10730"/>
</dbReference>